<reference evidence="1 2" key="1">
    <citation type="submission" date="2019-08" db="EMBL/GenBank/DDBJ databases">
        <title>Six bacteriophages against potato bacterial diseases.</title>
        <authorList>
            <person name="Zhang X."/>
            <person name="Kering K."/>
        </authorList>
    </citation>
    <scope>NUCLEOTIDE SEQUENCE [LARGE SCALE GENOMIC DNA]</scope>
</reference>
<keyword evidence="2" id="KW-1185">Reference proteome</keyword>
<proteinExistence type="predicted"/>
<organism evidence="1 2">
    <name type="scientific">Pectobacterium phage Wc4</name>
    <dbReference type="NCBI Taxonomy" id="2652428"/>
    <lineage>
        <taxon>Viruses</taxon>
        <taxon>Duplodnaviria</taxon>
        <taxon>Heunggongvirae</taxon>
        <taxon>Uroviricota</taxon>
        <taxon>Caudoviricetes</taxon>
        <taxon>Andersonviridae</taxon>
        <taxon>Andersonviridae incertae sedis</taxon>
        <taxon>Arnovirus</taxon>
        <taxon>Arnovirus Wc4</taxon>
    </lineage>
</organism>
<dbReference type="Proteomes" id="UP000326781">
    <property type="component" value="Segment"/>
</dbReference>
<sequence length="76" mass="8781">MSKNIKVVYTTSEGVLHQEDYSARSTSLCAPRKNEVVHLNGVEYYVRRVVHEPLFQGVDGENCQQTYHRIVVELMQ</sequence>
<evidence type="ECO:0000313" key="2">
    <source>
        <dbReference type="Proteomes" id="UP000326781"/>
    </source>
</evidence>
<protein>
    <submittedName>
        <fullName evidence="1">Uncharacterized protein</fullName>
    </submittedName>
</protein>
<accession>A0A5P8D496</accession>
<evidence type="ECO:0000313" key="1">
    <source>
        <dbReference type="EMBL" id="QFP93845.1"/>
    </source>
</evidence>
<name>A0A5P8D496_9CAUD</name>
<dbReference type="EMBL" id="MN270891">
    <property type="protein sequence ID" value="QFP93845.1"/>
    <property type="molecule type" value="Genomic_DNA"/>
</dbReference>